<evidence type="ECO:0000256" key="1">
    <source>
        <dbReference type="SAM" id="MobiDB-lite"/>
    </source>
</evidence>
<organism evidence="2 3">
    <name type="scientific">Stylosanthes scabra</name>
    <dbReference type="NCBI Taxonomy" id="79078"/>
    <lineage>
        <taxon>Eukaryota</taxon>
        <taxon>Viridiplantae</taxon>
        <taxon>Streptophyta</taxon>
        <taxon>Embryophyta</taxon>
        <taxon>Tracheophyta</taxon>
        <taxon>Spermatophyta</taxon>
        <taxon>Magnoliopsida</taxon>
        <taxon>eudicotyledons</taxon>
        <taxon>Gunneridae</taxon>
        <taxon>Pentapetalae</taxon>
        <taxon>rosids</taxon>
        <taxon>fabids</taxon>
        <taxon>Fabales</taxon>
        <taxon>Fabaceae</taxon>
        <taxon>Papilionoideae</taxon>
        <taxon>50 kb inversion clade</taxon>
        <taxon>dalbergioids sensu lato</taxon>
        <taxon>Dalbergieae</taxon>
        <taxon>Pterocarpus clade</taxon>
        <taxon>Stylosanthes</taxon>
    </lineage>
</organism>
<sequence length="167" mass="18505">MLIEKGDSGQKFDGKGDNSSQSRKKPTPDWLLNSFSSLTMKENNNKGGNKGDNDDHRGLELIETPYKSLTTGDCEMHENSIPILIEDSKAYRRMKLKQLARKSIEPYSGAKRRASGKENESPQKKLCSDELEPIVAEVKGASRQLASKANEDTFVELSGFGETPNNP</sequence>
<name>A0ABU6SU08_9FABA</name>
<feature type="compositionally biased region" description="Basic and acidic residues" evidence="1">
    <location>
        <begin position="115"/>
        <end position="128"/>
    </location>
</feature>
<comment type="caution">
    <text evidence="2">The sequence shown here is derived from an EMBL/GenBank/DDBJ whole genome shotgun (WGS) entry which is preliminary data.</text>
</comment>
<proteinExistence type="predicted"/>
<feature type="compositionally biased region" description="Basic and acidic residues" evidence="1">
    <location>
        <begin position="49"/>
        <end position="59"/>
    </location>
</feature>
<evidence type="ECO:0000313" key="3">
    <source>
        <dbReference type="Proteomes" id="UP001341840"/>
    </source>
</evidence>
<accession>A0ABU6SU08</accession>
<feature type="compositionally biased region" description="Basic and acidic residues" evidence="1">
    <location>
        <begin position="1"/>
        <end position="16"/>
    </location>
</feature>
<feature type="region of interest" description="Disordered" evidence="1">
    <location>
        <begin position="101"/>
        <end position="128"/>
    </location>
</feature>
<protein>
    <submittedName>
        <fullName evidence="2">Uncharacterized protein</fullName>
    </submittedName>
</protein>
<dbReference type="EMBL" id="JASCZI010061647">
    <property type="protein sequence ID" value="MED6139208.1"/>
    <property type="molecule type" value="Genomic_DNA"/>
</dbReference>
<feature type="region of interest" description="Disordered" evidence="1">
    <location>
        <begin position="1"/>
        <end position="59"/>
    </location>
</feature>
<reference evidence="2 3" key="1">
    <citation type="journal article" date="2023" name="Plants (Basel)">
        <title>Bridging the Gap: Combining Genomics and Transcriptomics Approaches to Understand Stylosanthes scabra, an Orphan Legume from the Brazilian Caatinga.</title>
        <authorList>
            <person name="Ferreira-Neto J.R.C."/>
            <person name="da Silva M.D."/>
            <person name="Binneck E."/>
            <person name="de Melo N.F."/>
            <person name="da Silva R.H."/>
            <person name="de Melo A.L.T.M."/>
            <person name="Pandolfi V."/>
            <person name="Bustamante F.O."/>
            <person name="Brasileiro-Vidal A.C."/>
            <person name="Benko-Iseppon A.M."/>
        </authorList>
    </citation>
    <scope>NUCLEOTIDE SEQUENCE [LARGE SCALE GENOMIC DNA]</scope>
    <source>
        <tissue evidence="2">Leaves</tissue>
    </source>
</reference>
<keyword evidence="3" id="KW-1185">Reference proteome</keyword>
<gene>
    <name evidence="2" type="ORF">PIB30_081730</name>
</gene>
<evidence type="ECO:0000313" key="2">
    <source>
        <dbReference type="EMBL" id="MED6139208.1"/>
    </source>
</evidence>
<dbReference type="Proteomes" id="UP001341840">
    <property type="component" value="Unassembled WGS sequence"/>
</dbReference>